<accession>A0A7M3MGD3</accession>
<dbReference type="Proteomes" id="UP000448292">
    <property type="component" value="Unassembled WGS sequence"/>
</dbReference>
<dbReference type="RefSeq" id="WP_144302585.1">
    <property type="nucleotide sequence ID" value="NZ_QMIE01000005.1"/>
</dbReference>
<keyword evidence="1" id="KW-1133">Transmembrane helix</keyword>
<feature type="transmembrane region" description="Helical" evidence="1">
    <location>
        <begin position="12"/>
        <end position="31"/>
    </location>
</feature>
<evidence type="ECO:0000313" key="2">
    <source>
        <dbReference type="EMBL" id="TVM17932.1"/>
    </source>
</evidence>
<comment type="caution">
    <text evidence="2">The sequence shown here is derived from an EMBL/GenBank/DDBJ whole genome shotgun (WGS) entry which is preliminary data.</text>
</comment>
<dbReference type="EMBL" id="QMIE01000005">
    <property type="protein sequence ID" value="TVM17932.1"/>
    <property type="molecule type" value="Genomic_DNA"/>
</dbReference>
<protein>
    <submittedName>
        <fullName evidence="2">Uncharacterized protein</fullName>
    </submittedName>
</protein>
<keyword evidence="1" id="KW-0812">Transmembrane</keyword>
<evidence type="ECO:0000313" key="3">
    <source>
        <dbReference type="Proteomes" id="UP000448292"/>
    </source>
</evidence>
<keyword evidence="3" id="KW-1185">Reference proteome</keyword>
<reference evidence="2 3" key="1">
    <citation type="submission" date="2018-06" db="EMBL/GenBank/DDBJ databases">
        <title>Complete genome of Desulfovibrio indonesiensis P37SLT.</title>
        <authorList>
            <person name="Crispim J.S."/>
            <person name="Vidigal P.M.P."/>
            <person name="Silva L.C.F."/>
            <person name="Laguardia C.N."/>
            <person name="Araujo L.C."/>
            <person name="Dias R.S."/>
            <person name="Sousa M.P."/>
            <person name="Paula S.O."/>
            <person name="Silva C."/>
        </authorList>
    </citation>
    <scope>NUCLEOTIDE SEQUENCE [LARGE SCALE GENOMIC DNA]</scope>
    <source>
        <strain evidence="2 3">P37SLT</strain>
    </source>
</reference>
<gene>
    <name evidence="2" type="ORF">DPQ33_07430</name>
</gene>
<evidence type="ECO:0000256" key="1">
    <source>
        <dbReference type="SAM" id="Phobius"/>
    </source>
</evidence>
<organism evidence="2 3">
    <name type="scientific">Oceanidesulfovibrio indonesiensis</name>
    <dbReference type="NCBI Taxonomy" id="54767"/>
    <lineage>
        <taxon>Bacteria</taxon>
        <taxon>Pseudomonadati</taxon>
        <taxon>Thermodesulfobacteriota</taxon>
        <taxon>Desulfovibrionia</taxon>
        <taxon>Desulfovibrionales</taxon>
        <taxon>Desulfovibrionaceae</taxon>
        <taxon>Oceanidesulfovibrio</taxon>
    </lineage>
</organism>
<keyword evidence="1" id="KW-0472">Membrane</keyword>
<feature type="transmembrane region" description="Helical" evidence="1">
    <location>
        <begin position="43"/>
        <end position="61"/>
    </location>
</feature>
<proteinExistence type="predicted"/>
<dbReference type="AlphaFoldDB" id="A0A7M3MGD3"/>
<name>A0A7M3MGD3_9BACT</name>
<sequence length="74" mass="7931">MSSPPRFVKWTIGLGFAASATMIGLALYRLIAHGEFDSRVVEFLILSALLVAGTLVNARALKKAAASNQEDEQP</sequence>